<feature type="non-terminal residue" evidence="2">
    <location>
        <position position="1"/>
    </location>
</feature>
<dbReference type="Proteomes" id="UP000054560">
    <property type="component" value="Unassembled WGS sequence"/>
</dbReference>
<organism evidence="2 3">
    <name type="scientific">Sphaeroforma arctica JP610</name>
    <dbReference type="NCBI Taxonomy" id="667725"/>
    <lineage>
        <taxon>Eukaryota</taxon>
        <taxon>Ichthyosporea</taxon>
        <taxon>Ichthyophonida</taxon>
        <taxon>Sphaeroforma</taxon>
    </lineage>
</organism>
<evidence type="ECO:0000313" key="2">
    <source>
        <dbReference type="EMBL" id="KNC71033.1"/>
    </source>
</evidence>
<accession>A0A0L0F4C7</accession>
<dbReference type="EMBL" id="KQ249669">
    <property type="protein sequence ID" value="KNC71033.1"/>
    <property type="molecule type" value="Genomic_DNA"/>
</dbReference>
<evidence type="ECO:0000313" key="3">
    <source>
        <dbReference type="Proteomes" id="UP000054560"/>
    </source>
</evidence>
<keyword evidence="3" id="KW-1185">Reference proteome</keyword>
<reference evidence="2 3" key="1">
    <citation type="submission" date="2011-02" db="EMBL/GenBank/DDBJ databases">
        <title>The Genome Sequence of Sphaeroforma arctica JP610.</title>
        <authorList>
            <consortium name="The Broad Institute Genome Sequencing Platform"/>
            <person name="Russ C."/>
            <person name="Cuomo C."/>
            <person name="Young S.K."/>
            <person name="Zeng Q."/>
            <person name="Gargeya S."/>
            <person name="Alvarado L."/>
            <person name="Berlin A."/>
            <person name="Chapman S.B."/>
            <person name="Chen Z."/>
            <person name="Freedman E."/>
            <person name="Gellesch M."/>
            <person name="Goldberg J."/>
            <person name="Griggs A."/>
            <person name="Gujja S."/>
            <person name="Heilman E."/>
            <person name="Heiman D."/>
            <person name="Howarth C."/>
            <person name="Mehta T."/>
            <person name="Neiman D."/>
            <person name="Pearson M."/>
            <person name="Roberts A."/>
            <person name="Saif S."/>
            <person name="Shea T."/>
            <person name="Shenoy N."/>
            <person name="Sisk P."/>
            <person name="Stolte C."/>
            <person name="Sykes S."/>
            <person name="White J."/>
            <person name="Yandava C."/>
            <person name="Burger G."/>
            <person name="Gray M.W."/>
            <person name="Holland P.W.H."/>
            <person name="King N."/>
            <person name="Lang F.B.F."/>
            <person name="Roger A.J."/>
            <person name="Ruiz-Trillo I."/>
            <person name="Haas B."/>
            <person name="Nusbaum C."/>
            <person name="Birren B."/>
        </authorList>
    </citation>
    <scope>NUCLEOTIDE SEQUENCE [LARGE SCALE GENOMIC DNA]</scope>
    <source>
        <strain evidence="2 3">JP610</strain>
    </source>
</reference>
<dbReference type="RefSeq" id="XP_014144935.1">
    <property type="nucleotide sequence ID" value="XM_014289460.1"/>
</dbReference>
<evidence type="ECO:0000256" key="1">
    <source>
        <dbReference type="SAM" id="MobiDB-lite"/>
    </source>
</evidence>
<feature type="compositionally biased region" description="Polar residues" evidence="1">
    <location>
        <begin position="51"/>
        <end position="62"/>
    </location>
</feature>
<gene>
    <name evidence="2" type="ORF">SARC_16436</name>
</gene>
<dbReference type="GeneID" id="25916940"/>
<proteinExistence type="predicted"/>
<protein>
    <submittedName>
        <fullName evidence="2">Uncharacterized protein</fullName>
    </submittedName>
</protein>
<name>A0A0L0F4C7_9EUKA</name>
<sequence>SDTVSLFETDTLAHVPVPLPSTRTASATPNTTNAPPNTSSTSDPTHPPAHASQSLDNSTVSLPANALDEAKKLNESHAQLTSSYPRAHVHAHRASAGGLVASISAGAITTTARQPMGHSP</sequence>
<feature type="compositionally biased region" description="Low complexity" evidence="1">
    <location>
        <begin position="20"/>
        <end position="44"/>
    </location>
</feature>
<feature type="region of interest" description="Disordered" evidence="1">
    <location>
        <begin position="1"/>
        <end position="92"/>
    </location>
</feature>
<feature type="non-terminal residue" evidence="2">
    <location>
        <position position="120"/>
    </location>
</feature>
<dbReference type="AlphaFoldDB" id="A0A0L0F4C7"/>